<reference evidence="3" key="2">
    <citation type="journal article" date="2018" name="Plant J.">
        <title>The Sorghum bicolor reference genome: improved assembly, gene annotations, a transcriptome atlas, and signatures of genome organization.</title>
        <authorList>
            <person name="McCormick R.F."/>
            <person name="Truong S.K."/>
            <person name="Sreedasyam A."/>
            <person name="Jenkins J."/>
            <person name="Shu S."/>
            <person name="Sims D."/>
            <person name="Kennedy M."/>
            <person name="Amirebrahimi M."/>
            <person name="Weers B.D."/>
            <person name="McKinley B."/>
            <person name="Mattison A."/>
            <person name="Morishige D.T."/>
            <person name="Grimwood J."/>
            <person name="Schmutz J."/>
            <person name="Mullet J.E."/>
        </authorList>
    </citation>
    <scope>NUCLEOTIDE SEQUENCE [LARGE SCALE GENOMIC DNA]</scope>
    <source>
        <strain evidence="3">cv. BTx623</strain>
    </source>
</reference>
<dbReference type="OMA" id="PRAWPPY"/>
<sequence length="554" mass="58853">MSFYLARLEAARQQHQTAAAVAVATGHAHAPRAWPPYHYQHAGLLPRPAHHPPVPPPLHAGIRVVDTWRGAGGVARRDDGAGSLGVGARAGSATAREETGGEVRNKRPLALAPTTPRPRSPPPKRRAVAASAAARRLFPPGCGRDAALPLAGADGDDSRSVAARGHGGSGAPHKPALPPRPALAGAKVDRDSVSEAASPSSPSAANCLVPSARLLPKPTTVSGNRRFPPGCRSLGAPLPTAEDSTNQAVCLPSPEEEVVLPAERDDMEFVARPGVDTADDGAARNEGSLDGSNTLEAQESQVSYSATLNHATACVVEAYASHTSSGERIVVAESSAQDLSKELDRSESVPECAALNTTCSDDFAAAVSSEGALMRKKVVHTPRKSVRPPRLIQKTLLSRQCRPFSKEIEMEAKVVGWSVTMNDIEDTGVFTQDRAIQEPMSANKSPCRNGKEAAFFGPKKRVSKKKKLKNKRRVTVKHPTSACALDGKEDSILEDDEIFKALAAHETKFEYGPQISDARSKVQLICTRFESICRAIVQAAGHRSMKVRRIDLAA</sequence>
<feature type="compositionally biased region" description="Basic and acidic residues" evidence="1">
    <location>
        <begin position="95"/>
        <end position="105"/>
    </location>
</feature>
<dbReference type="Proteomes" id="UP000000768">
    <property type="component" value="Chromosome 7"/>
</dbReference>
<evidence type="ECO:0000256" key="1">
    <source>
        <dbReference type="SAM" id="MobiDB-lite"/>
    </source>
</evidence>
<feature type="region of interest" description="Disordered" evidence="1">
    <location>
        <begin position="79"/>
        <end position="132"/>
    </location>
</feature>
<dbReference type="Gramene" id="KXG25109">
    <property type="protein sequence ID" value="KXG25109"/>
    <property type="gene ID" value="SORBI_3007G121000"/>
</dbReference>
<evidence type="ECO:0000313" key="2">
    <source>
        <dbReference type="EMBL" id="KXG25109.1"/>
    </source>
</evidence>
<dbReference type="EMBL" id="CM000766">
    <property type="protein sequence ID" value="KXG25109.1"/>
    <property type="molecule type" value="Genomic_DNA"/>
</dbReference>
<keyword evidence="3" id="KW-1185">Reference proteome</keyword>
<feature type="region of interest" description="Disordered" evidence="1">
    <location>
        <begin position="148"/>
        <end position="207"/>
    </location>
</feature>
<name>A0A1B6PHF0_SORBI</name>
<dbReference type="eggNOG" id="KOG1082">
    <property type="taxonomic scope" value="Eukaryota"/>
</dbReference>
<dbReference type="AlphaFoldDB" id="A0A1B6PHF0"/>
<proteinExistence type="predicted"/>
<organism evidence="2 3">
    <name type="scientific">Sorghum bicolor</name>
    <name type="common">Sorghum</name>
    <name type="synonym">Sorghum vulgare</name>
    <dbReference type="NCBI Taxonomy" id="4558"/>
    <lineage>
        <taxon>Eukaryota</taxon>
        <taxon>Viridiplantae</taxon>
        <taxon>Streptophyta</taxon>
        <taxon>Embryophyta</taxon>
        <taxon>Tracheophyta</taxon>
        <taxon>Spermatophyta</taxon>
        <taxon>Magnoliopsida</taxon>
        <taxon>Liliopsida</taxon>
        <taxon>Poales</taxon>
        <taxon>Poaceae</taxon>
        <taxon>PACMAD clade</taxon>
        <taxon>Panicoideae</taxon>
        <taxon>Andropogonodae</taxon>
        <taxon>Andropogoneae</taxon>
        <taxon>Sorghinae</taxon>
        <taxon>Sorghum</taxon>
    </lineage>
</organism>
<accession>A0A1B6PHF0</accession>
<dbReference type="InParanoid" id="A0A1B6PHF0"/>
<dbReference type="STRING" id="4558.A0A1B6PHF0"/>
<feature type="compositionally biased region" description="Low complexity" evidence="1">
    <location>
        <begin position="196"/>
        <end position="205"/>
    </location>
</feature>
<protein>
    <submittedName>
        <fullName evidence="2">Uncharacterized protein</fullName>
    </submittedName>
</protein>
<reference evidence="2 3" key="1">
    <citation type="journal article" date="2009" name="Nature">
        <title>The Sorghum bicolor genome and the diversification of grasses.</title>
        <authorList>
            <person name="Paterson A.H."/>
            <person name="Bowers J.E."/>
            <person name="Bruggmann R."/>
            <person name="Dubchak I."/>
            <person name="Grimwood J."/>
            <person name="Gundlach H."/>
            <person name="Haberer G."/>
            <person name="Hellsten U."/>
            <person name="Mitros T."/>
            <person name="Poliakov A."/>
            <person name="Schmutz J."/>
            <person name="Spannagl M."/>
            <person name="Tang H."/>
            <person name="Wang X."/>
            <person name="Wicker T."/>
            <person name="Bharti A.K."/>
            <person name="Chapman J."/>
            <person name="Feltus F.A."/>
            <person name="Gowik U."/>
            <person name="Grigoriev I.V."/>
            <person name="Lyons E."/>
            <person name="Maher C.A."/>
            <person name="Martis M."/>
            <person name="Narechania A."/>
            <person name="Otillar R.P."/>
            <person name="Penning B.W."/>
            <person name="Salamov A.A."/>
            <person name="Wang Y."/>
            <person name="Zhang L."/>
            <person name="Carpita N.C."/>
            <person name="Freeling M."/>
            <person name="Gingle A.R."/>
            <person name="Hash C.T."/>
            <person name="Keller B."/>
            <person name="Klein P."/>
            <person name="Kresovich S."/>
            <person name="McCann M.C."/>
            <person name="Ming R."/>
            <person name="Peterson D.G."/>
            <person name="Mehboob-ur-Rahman"/>
            <person name="Ware D."/>
            <person name="Westhoff P."/>
            <person name="Mayer K.F."/>
            <person name="Messing J."/>
            <person name="Rokhsar D.S."/>
        </authorList>
    </citation>
    <scope>NUCLEOTIDE SEQUENCE [LARGE SCALE GENOMIC DNA]</scope>
    <source>
        <strain evidence="3">cv. BTx623</strain>
    </source>
</reference>
<gene>
    <name evidence="2" type="ORF">SORBI_3007G121000</name>
</gene>
<evidence type="ECO:0000313" key="3">
    <source>
        <dbReference type="Proteomes" id="UP000000768"/>
    </source>
</evidence>
<dbReference type="OrthoDB" id="5792673at2759"/>